<feature type="transmembrane region" description="Helical" evidence="7">
    <location>
        <begin position="45"/>
        <end position="62"/>
    </location>
</feature>
<keyword evidence="3 7" id="KW-0812">Transmembrane</keyword>
<dbReference type="Proteomes" id="UP000774617">
    <property type="component" value="Unassembled WGS sequence"/>
</dbReference>
<reference evidence="8 9" key="1">
    <citation type="journal article" date="2021" name="Nat. Commun.">
        <title>Genetic determinants of endophytism in the Arabidopsis root mycobiome.</title>
        <authorList>
            <person name="Mesny F."/>
            <person name="Miyauchi S."/>
            <person name="Thiergart T."/>
            <person name="Pickel B."/>
            <person name="Atanasova L."/>
            <person name="Karlsson M."/>
            <person name="Huettel B."/>
            <person name="Barry K.W."/>
            <person name="Haridas S."/>
            <person name="Chen C."/>
            <person name="Bauer D."/>
            <person name="Andreopoulos W."/>
            <person name="Pangilinan J."/>
            <person name="LaButti K."/>
            <person name="Riley R."/>
            <person name="Lipzen A."/>
            <person name="Clum A."/>
            <person name="Drula E."/>
            <person name="Henrissat B."/>
            <person name="Kohler A."/>
            <person name="Grigoriev I.V."/>
            <person name="Martin F.M."/>
            <person name="Hacquard S."/>
        </authorList>
    </citation>
    <scope>NUCLEOTIDE SEQUENCE [LARGE SCALE GENOMIC DNA]</scope>
    <source>
        <strain evidence="8 9">MPI-SDFR-AT-0080</strain>
    </source>
</reference>
<dbReference type="PANTHER" id="PTHR43791">
    <property type="entry name" value="PERMEASE-RELATED"/>
    <property type="match status" value="1"/>
</dbReference>
<keyword evidence="2" id="KW-0813">Transport</keyword>
<comment type="caution">
    <text evidence="8">The sequence shown here is derived from an EMBL/GenBank/DDBJ whole genome shotgun (WGS) entry which is preliminary data.</text>
</comment>
<comment type="subcellular location">
    <subcellularLocation>
        <location evidence="1">Membrane</location>
        <topology evidence="1">Multi-pass membrane protein</topology>
    </subcellularLocation>
</comment>
<keyword evidence="9" id="KW-1185">Reference proteome</keyword>
<accession>A0ABQ8GHW7</accession>
<feature type="transmembrane region" description="Helical" evidence="7">
    <location>
        <begin position="129"/>
        <end position="149"/>
    </location>
</feature>
<feature type="transmembrane region" description="Helical" evidence="7">
    <location>
        <begin position="249"/>
        <end position="278"/>
    </location>
</feature>
<dbReference type="InterPro" id="IPR036259">
    <property type="entry name" value="MFS_trans_sf"/>
</dbReference>
<name>A0ABQ8GHW7_9PEZI</name>
<evidence type="ECO:0000256" key="5">
    <source>
        <dbReference type="ARBA" id="ARBA00023136"/>
    </source>
</evidence>
<evidence type="ECO:0000256" key="4">
    <source>
        <dbReference type="ARBA" id="ARBA00022989"/>
    </source>
</evidence>
<dbReference type="PANTHER" id="PTHR43791:SF92">
    <property type="entry name" value="AGL026WP"/>
    <property type="match status" value="1"/>
</dbReference>
<evidence type="ECO:0000256" key="6">
    <source>
        <dbReference type="SAM" id="MobiDB-lite"/>
    </source>
</evidence>
<dbReference type="Gene3D" id="1.20.1250.20">
    <property type="entry name" value="MFS general substrate transporter like domains"/>
    <property type="match status" value="1"/>
</dbReference>
<evidence type="ECO:0000256" key="2">
    <source>
        <dbReference type="ARBA" id="ARBA00022448"/>
    </source>
</evidence>
<dbReference type="SUPFAM" id="SSF103473">
    <property type="entry name" value="MFS general substrate transporter"/>
    <property type="match status" value="1"/>
</dbReference>
<evidence type="ECO:0000313" key="8">
    <source>
        <dbReference type="EMBL" id="KAH7056030.1"/>
    </source>
</evidence>
<feature type="transmembrane region" description="Helical" evidence="7">
    <location>
        <begin position="359"/>
        <end position="379"/>
    </location>
</feature>
<feature type="transmembrane region" description="Helical" evidence="7">
    <location>
        <begin position="391"/>
        <end position="412"/>
    </location>
</feature>
<feature type="region of interest" description="Disordered" evidence="6">
    <location>
        <begin position="1"/>
        <end position="24"/>
    </location>
</feature>
<dbReference type="Pfam" id="PF07690">
    <property type="entry name" value="MFS_1"/>
    <property type="match status" value="1"/>
</dbReference>
<proteinExistence type="predicted"/>
<evidence type="ECO:0000313" key="9">
    <source>
        <dbReference type="Proteomes" id="UP000774617"/>
    </source>
</evidence>
<evidence type="ECO:0000256" key="1">
    <source>
        <dbReference type="ARBA" id="ARBA00004141"/>
    </source>
</evidence>
<evidence type="ECO:0000256" key="3">
    <source>
        <dbReference type="ARBA" id="ARBA00022692"/>
    </source>
</evidence>
<keyword evidence="5 7" id="KW-0472">Membrane</keyword>
<organism evidence="8 9">
    <name type="scientific">Macrophomina phaseolina</name>
    <dbReference type="NCBI Taxonomy" id="35725"/>
    <lineage>
        <taxon>Eukaryota</taxon>
        <taxon>Fungi</taxon>
        <taxon>Dikarya</taxon>
        <taxon>Ascomycota</taxon>
        <taxon>Pezizomycotina</taxon>
        <taxon>Dothideomycetes</taxon>
        <taxon>Dothideomycetes incertae sedis</taxon>
        <taxon>Botryosphaeriales</taxon>
        <taxon>Botryosphaeriaceae</taxon>
        <taxon>Macrophomina</taxon>
    </lineage>
</organism>
<feature type="transmembrane region" description="Helical" evidence="7">
    <location>
        <begin position="299"/>
        <end position="322"/>
    </location>
</feature>
<feature type="transmembrane region" description="Helical" evidence="7">
    <location>
        <begin position="88"/>
        <end position="108"/>
    </location>
</feature>
<protein>
    <submittedName>
        <fullName evidence="8">Nicotinamide mononucleotide permease</fullName>
    </submittedName>
</protein>
<dbReference type="InterPro" id="IPR011701">
    <property type="entry name" value="MFS"/>
</dbReference>
<keyword evidence="4 7" id="KW-1133">Transmembrane helix</keyword>
<feature type="transmembrane region" description="Helical" evidence="7">
    <location>
        <begin position="169"/>
        <end position="186"/>
    </location>
</feature>
<gene>
    <name evidence="8" type="ORF">B0J12DRAFT_709678</name>
</gene>
<evidence type="ECO:0000256" key="7">
    <source>
        <dbReference type="SAM" id="Phobius"/>
    </source>
</evidence>
<feature type="transmembrane region" description="Helical" evidence="7">
    <location>
        <begin position="198"/>
        <end position="217"/>
    </location>
</feature>
<sequence>MISEEKRSTRAHDSIRSDDPSRNDEIASLAPRDYEAAKKKLVRKINLRIKPCLFLVIVLNYLDRNALANARVQGIEESLDLRGSQFNTAISVLLTGCLVLQIPSNLILTRVRPSLLSDRQPGCRMLRGIVSACGAAVQGFSGLVAVRFMLGLFPGALFLLSGWYTKKELALRTAILYAGALLPGGIDGSRGLESWRWLFIIERACTVFLTTFSMFLLPRLPKHDQSLSSRQGERSMVHGLRLAVTDYPVWLLALIVIRITLAGAVESFIPTLVHTFGYGRIETLWPIAPPYRPFTSRSWHIFVPMSVGLAGYLIATASPALVARYLTFFLMLAGVNGPYNIALAWIFTTMPRPIEKRSAVIAIINSAGNVAQIYSPALYLAEDGPRYIKAMATYSSFCLACICATLFLRLCLQRGNRKIAQQEGTGAERADDKERAVGRTYDEGFRYVL</sequence>
<dbReference type="EMBL" id="JAGTJR010000008">
    <property type="protein sequence ID" value="KAH7056030.1"/>
    <property type="molecule type" value="Genomic_DNA"/>
</dbReference>
<feature type="transmembrane region" description="Helical" evidence="7">
    <location>
        <begin position="328"/>
        <end position="347"/>
    </location>
</feature>